<dbReference type="Pfam" id="PF00561">
    <property type="entry name" value="Abhydrolase_1"/>
    <property type="match status" value="1"/>
</dbReference>
<dbReference type="InterPro" id="IPR000639">
    <property type="entry name" value="Epox_hydrolase-like"/>
</dbReference>
<keyword evidence="5" id="KW-1185">Reference proteome</keyword>
<dbReference type="InterPro" id="IPR029058">
    <property type="entry name" value="AB_hydrolase_fold"/>
</dbReference>
<comment type="similarity">
    <text evidence="2">Belongs to the AB hydrolase superfamily. Epoxide hydrolase family.</text>
</comment>
<evidence type="ECO:0000313" key="4">
    <source>
        <dbReference type="EMBL" id="KAK9839491.1"/>
    </source>
</evidence>
<reference evidence="4 5" key="1">
    <citation type="journal article" date="2024" name="Nat. Commun.">
        <title>Phylogenomics reveals the evolutionary origins of lichenization in chlorophyte algae.</title>
        <authorList>
            <person name="Puginier C."/>
            <person name="Libourel C."/>
            <person name="Otte J."/>
            <person name="Skaloud P."/>
            <person name="Haon M."/>
            <person name="Grisel S."/>
            <person name="Petersen M."/>
            <person name="Berrin J.G."/>
            <person name="Delaux P.M."/>
            <person name="Dal Grande F."/>
            <person name="Keller J."/>
        </authorList>
    </citation>
    <scope>NUCLEOTIDE SEQUENCE [LARGE SCALE GENOMIC DNA]</scope>
    <source>
        <strain evidence="4 5">SAG 245.80</strain>
    </source>
</reference>
<dbReference type="PANTHER" id="PTHR43329">
    <property type="entry name" value="EPOXIDE HYDROLASE"/>
    <property type="match status" value="1"/>
</dbReference>
<evidence type="ECO:0000259" key="3">
    <source>
        <dbReference type="Pfam" id="PF00561"/>
    </source>
</evidence>
<dbReference type="Proteomes" id="UP001445335">
    <property type="component" value="Unassembled WGS sequence"/>
</dbReference>
<dbReference type="EMBL" id="JALJOU010000016">
    <property type="protein sequence ID" value="KAK9839491.1"/>
    <property type="molecule type" value="Genomic_DNA"/>
</dbReference>
<accession>A0AAW1S0I6</accession>
<dbReference type="InterPro" id="IPR000073">
    <property type="entry name" value="AB_hydrolase_1"/>
</dbReference>
<evidence type="ECO:0000256" key="2">
    <source>
        <dbReference type="ARBA" id="ARBA00038334"/>
    </source>
</evidence>
<sequence>MHGFPDSSKLWERQVPSLVEAGWRVVAPDLRGFGKSSRPREEAAYRLSEMQADVVAILDALGVHEFDLVGHDWGSALAWRMAGALPHRVRRLVAVSVGHPGAAWGAGGSAQRARSWYFLFFQYRGAAETLLAASNFKLFRDFLGDGCPQAQADRYISELSQPGALTAGLNYYRANFQLERFAATEPARSMAPIRCPVLGIWGSKDFGVLEKQMTASTEYVPAHMWRYARIEGAGHWVPYDAPDELNRLLLGFLSQPMHPVSRL</sequence>
<feature type="domain" description="AB hydrolase-1" evidence="3">
    <location>
        <begin position="2"/>
        <end position="242"/>
    </location>
</feature>
<comment type="caution">
    <text evidence="4">The sequence shown here is derived from an EMBL/GenBank/DDBJ whole genome shotgun (WGS) entry which is preliminary data.</text>
</comment>
<organism evidence="4 5">
    <name type="scientific">Elliptochloris bilobata</name>
    <dbReference type="NCBI Taxonomy" id="381761"/>
    <lineage>
        <taxon>Eukaryota</taxon>
        <taxon>Viridiplantae</taxon>
        <taxon>Chlorophyta</taxon>
        <taxon>core chlorophytes</taxon>
        <taxon>Trebouxiophyceae</taxon>
        <taxon>Trebouxiophyceae incertae sedis</taxon>
        <taxon>Elliptochloris clade</taxon>
        <taxon>Elliptochloris</taxon>
    </lineage>
</organism>
<keyword evidence="1" id="KW-0378">Hydrolase</keyword>
<dbReference type="PRINTS" id="PR00412">
    <property type="entry name" value="EPOXHYDRLASE"/>
</dbReference>
<evidence type="ECO:0000313" key="5">
    <source>
        <dbReference type="Proteomes" id="UP001445335"/>
    </source>
</evidence>
<name>A0AAW1S0I6_9CHLO</name>
<protein>
    <recommendedName>
        <fullName evidence="3">AB hydrolase-1 domain-containing protein</fullName>
    </recommendedName>
</protein>
<dbReference type="SUPFAM" id="SSF53474">
    <property type="entry name" value="alpha/beta-Hydrolases"/>
    <property type="match status" value="1"/>
</dbReference>
<proteinExistence type="inferred from homology"/>
<dbReference type="AlphaFoldDB" id="A0AAW1S0I6"/>
<dbReference type="Gene3D" id="3.40.50.1820">
    <property type="entry name" value="alpha/beta hydrolase"/>
    <property type="match status" value="1"/>
</dbReference>
<dbReference type="GO" id="GO:0016787">
    <property type="term" value="F:hydrolase activity"/>
    <property type="evidence" value="ECO:0007669"/>
    <property type="project" value="UniProtKB-KW"/>
</dbReference>
<gene>
    <name evidence="4" type="ORF">WJX81_005414</name>
</gene>
<dbReference type="PRINTS" id="PR00111">
    <property type="entry name" value="ABHYDROLASE"/>
</dbReference>
<evidence type="ECO:0000256" key="1">
    <source>
        <dbReference type="ARBA" id="ARBA00022801"/>
    </source>
</evidence>